<evidence type="ECO:0000313" key="2">
    <source>
        <dbReference type="Proteomes" id="UP000531594"/>
    </source>
</evidence>
<dbReference type="Proteomes" id="UP000531594">
    <property type="component" value="Unassembled WGS sequence"/>
</dbReference>
<sequence length="95" mass="11179">MESIQDAVYNWLTIKVVSDARPRDLAAVETEKMFFSILETEHALADITIEKDEQMYYVSFIKGGKQEKLRFPRDLIEVMMNQINEAPDRYTIYPE</sequence>
<dbReference type="RefSeq" id="WP_184521863.1">
    <property type="nucleotide sequence ID" value="NZ_JACHGK010000001.1"/>
</dbReference>
<organism evidence="1 2">
    <name type="scientific">Bacillus benzoevorans</name>
    <dbReference type="NCBI Taxonomy" id="1456"/>
    <lineage>
        <taxon>Bacteria</taxon>
        <taxon>Bacillati</taxon>
        <taxon>Bacillota</taxon>
        <taxon>Bacilli</taxon>
        <taxon>Bacillales</taxon>
        <taxon>Bacillaceae</taxon>
        <taxon>Bacillus</taxon>
    </lineage>
</organism>
<evidence type="ECO:0000313" key="1">
    <source>
        <dbReference type="EMBL" id="MBB6443697.1"/>
    </source>
</evidence>
<protein>
    <submittedName>
        <fullName evidence="1">Uncharacterized protein</fullName>
    </submittedName>
</protein>
<keyword evidence="2" id="KW-1185">Reference proteome</keyword>
<proteinExistence type="predicted"/>
<comment type="caution">
    <text evidence="1">The sequence shown here is derived from an EMBL/GenBank/DDBJ whole genome shotgun (WGS) entry which is preliminary data.</text>
</comment>
<accession>A0A7X0LUL6</accession>
<dbReference type="AlphaFoldDB" id="A0A7X0LUL6"/>
<dbReference type="EMBL" id="JACHGK010000001">
    <property type="protein sequence ID" value="MBB6443697.1"/>
    <property type="molecule type" value="Genomic_DNA"/>
</dbReference>
<name>A0A7X0LUL6_9BACI</name>
<reference evidence="1 2" key="1">
    <citation type="submission" date="2020-08" db="EMBL/GenBank/DDBJ databases">
        <title>Genomic Encyclopedia of Type Strains, Phase IV (KMG-IV): sequencing the most valuable type-strain genomes for metagenomic binning, comparative biology and taxonomic classification.</title>
        <authorList>
            <person name="Goeker M."/>
        </authorList>
    </citation>
    <scope>NUCLEOTIDE SEQUENCE [LARGE SCALE GENOMIC DNA]</scope>
    <source>
        <strain evidence="1 2">DSM 5391</strain>
    </source>
</reference>
<gene>
    <name evidence="1" type="ORF">HNR53_000285</name>
</gene>